<proteinExistence type="predicted"/>
<keyword evidence="4" id="KW-1185">Reference proteome</keyword>
<dbReference type="PANTHER" id="PTHR30388">
    <property type="entry name" value="ALDEHYDE OXIDOREDUCTASE MOLYBDENUM COFACTOR ASSEMBLY PROTEIN"/>
    <property type="match status" value="1"/>
</dbReference>
<dbReference type="AlphaFoldDB" id="A0A1I0BR81"/>
<dbReference type="Gene3D" id="3.40.50.720">
    <property type="entry name" value="NAD(P)-binding Rossmann-like Domain"/>
    <property type="match status" value="1"/>
</dbReference>
<sequence>MDRRLNWYQAVARCEDRGEPYVLVTVLGVTGSVPREPASKMVITGEDSYDTIGGGHLEYRICQQARERLARQDYTSELAHFPLGASLGQCCGGSVSVLIEAHPGCEQELVIFGAGHVARALVTILGELPWRVTWVDERADQFPAGAPANIRIHHTDDPVGDAPRLCAGKQVLILTHNHQLDFELCRTLLTAGNCAGIGLIGSDTKAERFRQRLDHRGFSPEQIHTIRCPVGRPDVPGKRPMEVAVSISAELLSLSASAHQPAARRGLPWKALKGLIQDTHTGQHCEEVPATMQKGKAE</sequence>
<feature type="domain" description="XdhC- CoxI" evidence="1">
    <location>
        <begin position="16"/>
        <end position="72"/>
    </location>
</feature>
<dbReference type="Pfam" id="PF13478">
    <property type="entry name" value="XdhC_C"/>
    <property type="match status" value="1"/>
</dbReference>
<dbReference type="InterPro" id="IPR027051">
    <property type="entry name" value="XdhC_Rossmann_dom"/>
</dbReference>
<dbReference type="RefSeq" id="WP_091849543.1">
    <property type="nucleotide sequence ID" value="NZ_FOHZ01000004.1"/>
</dbReference>
<evidence type="ECO:0000259" key="2">
    <source>
        <dbReference type="Pfam" id="PF13478"/>
    </source>
</evidence>
<dbReference type="EMBL" id="FOHZ01000004">
    <property type="protein sequence ID" value="SET08842.1"/>
    <property type="molecule type" value="Genomic_DNA"/>
</dbReference>
<dbReference type="InterPro" id="IPR052698">
    <property type="entry name" value="MoCofactor_Util/Proc"/>
</dbReference>
<reference evidence="4" key="1">
    <citation type="submission" date="2016-10" db="EMBL/GenBank/DDBJ databases">
        <authorList>
            <person name="Varghese N."/>
            <person name="Submissions S."/>
        </authorList>
    </citation>
    <scope>NUCLEOTIDE SEQUENCE [LARGE SCALE GENOMIC DNA]</scope>
    <source>
        <strain evidence="4">CGMCC 1.6489</strain>
    </source>
</reference>
<protein>
    <submittedName>
        <fullName evidence="3">Molybdenum cofactor sulfurylase</fullName>
    </submittedName>
</protein>
<dbReference type="NCBIfam" id="TIGR02964">
    <property type="entry name" value="xanthine_xdhC"/>
    <property type="match status" value="1"/>
</dbReference>
<evidence type="ECO:0000259" key="1">
    <source>
        <dbReference type="Pfam" id="PF02625"/>
    </source>
</evidence>
<dbReference type="OrthoDB" id="61481at2"/>
<dbReference type="Pfam" id="PF02625">
    <property type="entry name" value="XdhC_CoxI"/>
    <property type="match status" value="1"/>
</dbReference>
<dbReference type="InterPro" id="IPR003777">
    <property type="entry name" value="XdhC_CoxI"/>
</dbReference>
<gene>
    <name evidence="3" type="ORF">SAMN04487962_104112</name>
</gene>
<dbReference type="Proteomes" id="UP000198762">
    <property type="component" value="Unassembled WGS sequence"/>
</dbReference>
<dbReference type="STRING" id="430453.SAMN04487962_104112"/>
<evidence type="ECO:0000313" key="3">
    <source>
        <dbReference type="EMBL" id="SET08842.1"/>
    </source>
</evidence>
<evidence type="ECO:0000313" key="4">
    <source>
        <dbReference type="Proteomes" id="UP000198762"/>
    </source>
</evidence>
<accession>A0A1I0BR81</accession>
<organism evidence="3 4">
    <name type="scientific">Marinobacter segnicrescens</name>
    <dbReference type="NCBI Taxonomy" id="430453"/>
    <lineage>
        <taxon>Bacteria</taxon>
        <taxon>Pseudomonadati</taxon>
        <taxon>Pseudomonadota</taxon>
        <taxon>Gammaproteobacteria</taxon>
        <taxon>Pseudomonadales</taxon>
        <taxon>Marinobacteraceae</taxon>
        <taxon>Marinobacter</taxon>
    </lineage>
</organism>
<dbReference type="InterPro" id="IPR014308">
    <property type="entry name" value="Xanthine_DH_XdhC"/>
</dbReference>
<dbReference type="PANTHER" id="PTHR30388:SF6">
    <property type="entry name" value="XANTHINE DEHYDROGENASE SUBUNIT A-RELATED"/>
    <property type="match status" value="1"/>
</dbReference>
<feature type="domain" description="XdhC Rossmann" evidence="2">
    <location>
        <begin position="109"/>
        <end position="251"/>
    </location>
</feature>
<name>A0A1I0BR81_9GAMM</name>